<dbReference type="EMBL" id="FTOR01000005">
    <property type="protein sequence ID" value="SIT22713.1"/>
    <property type="molecule type" value="Genomic_DNA"/>
</dbReference>
<dbReference type="Proteomes" id="UP000186917">
    <property type="component" value="Unassembled WGS sequence"/>
</dbReference>
<dbReference type="Gene3D" id="3.30.2310.20">
    <property type="entry name" value="RelE-like"/>
    <property type="match status" value="1"/>
</dbReference>
<dbReference type="AlphaFoldDB" id="A0A173MC95"/>
<sequence length="92" mass="10426">MITGIQHKGLKLLWTKNDGSKLPPAQIGKIRNILVLLDCAVVVEDVNFPGSGLHQLKGDLKGYWSITVTGNYRIFFKFEDGDVYLINYDDYH</sequence>
<name>A0A173MC95_9BACT</name>
<evidence type="ECO:0000313" key="2">
    <source>
        <dbReference type="Proteomes" id="UP000186917"/>
    </source>
</evidence>
<dbReference type="STRING" id="477680.SAMN05421788_105352"/>
<protein>
    <submittedName>
        <fullName evidence="1">Proteic killer suppression protein</fullName>
    </submittedName>
</protein>
<dbReference type="PANTHER" id="PTHR40266">
    <property type="entry name" value="TOXIN HIGB-1"/>
    <property type="match status" value="1"/>
</dbReference>
<dbReference type="PANTHER" id="PTHR40266:SF2">
    <property type="entry name" value="TOXIN HIGB-1"/>
    <property type="match status" value="1"/>
</dbReference>
<dbReference type="SUPFAM" id="SSF143011">
    <property type="entry name" value="RelE-like"/>
    <property type="match status" value="1"/>
</dbReference>
<dbReference type="InterPro" id="IPR035093">
    <property type="entry name" value="RelE/ParE_toxin_dom_sf"/>
</dbReference>
<evidence type="ECO:0000313" key="1">
    <source>
        <dbReference type="EMBL" id="SIT22713.1"/>
    </source>
</evidence>
<proteinExistence type="predicted"/>
<organism evidence="1 2">
    <name type="scientific">Filimonas lacunae</name>
    <dbReference type="NCBI Taxonomy" id="477680"/>
    <lineage>
        <taxon>Bacteria</taxon>
        <taxon>Pseudomonadati</taxon>
        <taxon>Bacteroidota</taxon>
        <taxon>Chitinophagia</taxon>
        <taxon>Chitinophagales</taxon>
        <taxon>Chitinophagaceae</taxon>
        <taxon>Filimonas</taxon>
    </lineage>
</organism>
<dbReference type="OrthoDB" id="9801102at2"/>
<dbReference type="Pfam" id="PF05015">
    <property type="entry name" value="HigB-like_toxin"/>
    <property type="match status" value="1"/>
</dbReference>
<keyword evidence="2" id="KW-1185">Reference proteome</keyword>
<dbReference type="RefSeq" id="WP_076380175.1">
    <property type="nucleotide sequence ID" value="NZ_AP017422.1"/>
</dbReference>
<reference evidence="2" key="1">
    <citation type="submission" date="2017-01" db="EMBL/GenBank/DDBJ databases">
        <authorList>
            <person name="Varghese N."/>
            <person name="Submissions S."/>
        </authorList>
    </citation>
    <scope>NUCLEOTIDE SEQUENCE [LARGE SCALE GENOMIC DNA]</scope>
    <source>
        <strain evidence="2">DSM 21054</strain>
    </source>
</reference>
<gene>
    <name evidence="1" type="ORF">SAMN05421788_105352</name>
</gene>
<dbReference type="InterPro" id="IPR007711">
    <property type="entry name" value="HigB-1"/>
</dbReference>
<dbReference type="KEGG" id="fln:FLA_1199"/>
<accession>A0A173MC95</accession>